<feature type="transmembrane region" description="Helical" evidence="1">
    <location>
        <begin position="9"/>
        <end position="31"/>
    </location>
</feature>
<gene>
    <name evidence="2" type="ORF">EV199_2837</name>
</gene>
<accession>A0A4Q7MR98</accession>
<dbReference type="RefSeq" id="WP_130541483.1">
    <property type="nucleotide sequence ID" value="NZ_CP042431.1"/>
</dbReference>
<organism evidence="2 3">
    <name type="scientific">Pseudobacter ginsenosidimutans</name>
    <dbReference type="NCBI Taxonomy" id="661488"/>
    <lineage>
        <taxon>Bacteria</taxon>
        <taxon>Pseudomonadati</taxon>
        <taxon>Bacteroidota</taxon>
        <taxon>Chitinophagia</taxon>
        <taxon>Chitinophagales</taxon>
        <taxon>Chitinophagaceae</taxon>
        <taxon>Pseudobacter</taxon>
    </lineage>
</organism>
<sequence>MKAFARLDVAIQVILIIIGISIGLAVASNSIQSDYMFVPYFLVGGWQIFSVIVHLVGEGFRFGTMRKIYLVTLLLVLVILIISVPTEAIIYSLMGLLFFSPLMAIFYLATCYKELQQYKLTAPDQTNNQPTAGNNDLISQES</sequence>
<evidence type="ECO:0000256" key="1">
    <source>
        <dbReference type="SAM" id="Phobius"/>
    </source>
</evidence>
<dbReference type="AlphaFoldDB" id="A0A4Q7MR98"/>
<keyword evidence="1" id="KW-0472">Membrane</keyword>
<feature type="transmembrane region" description="Helical" evidence="1">
    <location>
        <begin position="37"/>
        <end position="56"/>
    </location>
</feature>
<protein>
    <submittedName>
        <fullName evidence="2">Uncharacterized protein</fullName>
    </submittedName>
</protein>
<dbReference type="OrthoDB" id="680861at2"/>
<evidence type="ECO:0000313" key="2">
    <source>
        <dbReference type="EMBL" id="RZS70938.1"/>
    </source>
</evidence>
<feature type="transmembrane region" description="Helical" evidence="1">
    <location>
        <begin position="90"/>
        <end position="109"/>
    </location>
</feature>
<evidence type="ECO:0000313" key="3">
    <source>
        <dbReference type="Proteomes" id="UP000293874"/>
    </source>
</evidence>
<name>A0A4Q7MR98_9BACT</name>
<comment type="caution">
    <text evidence="2">The sequence shown here is derived from an EMBL/GenBank/DDBJ whole genome shotgun (WGS) entry which is preliminary data.</text>
</comment>
<keyword evidence="1" id="KW-0812">Transmembrane</keyword>
<keyword evidence="3" id="KW-1185">Reference proteome</keyword>
<keyword evidence="1" id="KW-1133">Transmembrane helix</keyword>
<dbReference type="EMBL" id="SGXA01000002">
    <property type="protein sequence ID" value="RZS70938.1"/>
    <property type="molecule type" value="Genomic_DNA"/>
</dbReference>
<proteinExistence type="predicted"/>
<dbReference type="Proteomes" id="UP000293874">
    <property type="component" value="Unassembled WGS sequence"/>
</dbReference>
<feature type="transmembrane region" description="Helical" evidence="1">
    <location>
        <begin position="68"/>
        <end position="84"/>
    </location>
</feature>
<reference evidence="2 3" key="1">
    <citation type="submission" date="2019-02" db="EMBL/GenBank/DDBJ databases">
        <title>Genomic Encyclopedia of Type Strains, Phase IV (KMG-IV): sequencing the most valuable type-strain genomes for metagenomic binning, comparative biology and taxonomic classification.</title>
        <authorList>
            <person name="Goeker M."/>
        </authorList>
    </citation>
    <scope>NUCLEOTIDE SEQUENCE [LARGE SCALE GENOMIC DNA]</scope>
    <source>
        <strain evidence="2 3">DSM 18116</strain>
    </source>
</reference>